<protein>
    <submittedName>
        <fullName evidence="1">Uncharacterized protein</fullName>
    </submittedName>
</protein>
<name>A0ACC2S654_9FUNG</name>
<dbReference type="EMBL" id="QTSX02005760">
    <property type="protein sequence ID" value="KAJ9057862.1"/>
    <property type="molecule type" value="Genomic_DNA"/>
</dbReference>
<accession>A0ACC2S654</accession>
<evidence type="ECO:0000313" key="2">
    <source>
        <dbReference type="Proteomes" id="UP001165960"/>
    </source>
</evidence>
<gene>
    <name evidence="1" type="ORF">DSO57_1018466</name>
</gene>
<keyword evidence="2" id="KW-1185">Reference proteome</keyword>
<comment type="caution">
    <text evidence="1">The sequence shown here is derived from an EMBL/GenBank/DDBJ whole genome shotgun (WGS) entry which is preliminary data.</text>
</comment>
<organism evidence="1 2">
    <name type="scientific">Entomophthora muscae</name>
    <dbReference type="NCBI Taxonomy" id="34485"/>
    <lineage>
        <taxon>Eukaryota</taxon>
        <taxon>Fungi</taxon>
        <taxon>Fungi incertae sedis</taxon>
        <taxon>Zoopagomycota</taxon>
        <taxon>Entomophthoromycotina</taxon>
        <taxon>Entomophthoromycetes</taxon>
        <taxon>Entomophthorales</taxon>
        <taxon>Entomophthoraceae</taxon>
        <taxon>Entomophthora</taxon>
    </lineage>
</organism>
<evidence type="ECO:0000313" key="1">
    <source>
        <dbReference type="EMBL" id="KAJ9057862.1"/>
    </source>
</evidence>
<dbReference type="Proteomes" id="UP001165960">
    <property type="component" value="Unassembled WGS sequence"/>
</dbReference>
<sequence>MKFITLISLVGSLQATPKYASDKEPITPEIQEKFWPEFQNELYAMSLAKPLIFVESNNKDGTCMEVGCQGCKDKKILRQASITKDTCQKAKDKSIQKIFDGIKFTFNPGQH</sequence>
<proteinExistence type="predicted"/>
<reference evidence="1" key="1">
    <citation type="submission" date="2022-04" db="EMBL/GenBank/DDBJ databases">
        <title>Genome of the entomopathogenic fungus Entomophthora muscae.</title>
        <authorList>
            <person name="Elya C."/>
            <person name="Lovett B.R."/>
            <person name="Lee E."/>
            <person name="Macias A.M."/>
            <person name="Hajek A.E."/>
            <person name="De Bivort B.L."/>
            <person name="Kasson M.T."/>
            <person name="De Fine Licht H.H."/>
            <person name="Stajich J.E."/>
        </authorList>
    </citation>
    <scope>NUCLEOTIDE SEQUENCE</scope>
    <source>
        <strain evidence="1">Berkeley</strain>
    </source>
</reference>